<dbReference type="AlphaFoldDB" id="A0A4R4D1N7"/>
<evidence type="ECO:0000256" key="3">
    <source>
        <dbReference type="SAM" id="SignalP"/>
    </source>
</evidence>
<dbReference type="OrthoDB" id="9785326at2"/>
<feature type="signal peptide" evidence="3">
    <location>
        <begin position="1"/>
        <end position="36"/>
    </location>
</feature>
<organism evidence="4 5">
    <name type="scientific">Roseicella aquatilis</name>
    <dbReference type="NCBI Taxonomy" id="2527868"/>
    <lineage>
        <taxon>Bacteria</taxon>
        <taxon>Pseudomonadati</taxon>
        <taxon>Pseudomonadota</taxon>
        <taxon>Alphaproteobacteria</taxon>
        <taxon>Acetobacterales</taxon>
        <taxon>Roseomonadaceae</taxon>
        <taxon>Roseicella</taxon>
    </lineage>
</organism>
<dbReference type="PRINTS" id="PR01805">
    <property type="entry name" value="VACJLIPOPROT"/>
</dbReference>
<evidence type="ECO:0000256" key="2">
    <source>
        <dbReference type="ARBA" id="ARBA00022729"/>
    </source>
</evidence>
<dbReference type="Proteomes" id="UP000295023">
    <property type="component" value="Unassembled WGS sequence"/>
</dbReference>
<protein>
    <recommendedName>
        <fullName evidence="6">VacJ family lipoprotein</fullName>
    </recommendedName>
</protein>
<name>A0A4R4D1N7_9PROT</name>
<dbReference type="Pfam" id="PF04333">
    <property type="entry name" value="MlaA"/>
    <property type="match status" value="1"/>
</dbReference>
<dbReference type="PANTHER" id="PTHR30035:SF3">
    <property type="entry name" value="INTERMEMBRANE PHOSPHOLIPID TRANSPORT SYSTEM LIPOPROTEIN MLAA"/>
    <property type="match status" value="1"/>
</dbReference>
<gene>
    <name evidence="4" type="ORF">EXY23_27310</name>
</gene>
<dbReference type="EMBL" id="SKBM01000066">
    <property type="protein sequence ID" value="TCZ50669.1"/>
    <property type="molecule type" value="Genomic_DNA"/>
</dbReference>
<keyword evidence="5" id="KW-1185">Reference proteome</keyword>
<dbReference type="PANTHER" id="PTHR30035">
    <property type="entry name" value="LIPOPROTEIN VACJ-RELATED"/>
    <property type="match status" value="1"/>
</dbReference>
<proteinExistence type="inferred from homology"/>
<dbReference type="GO" id="GO:0120010">
    <property type="term" value="P:intermembrane phospholipid transfer"/>
    <property type="evidence" value="ECO:0007669"/>
    <property type="project" value="TreeGrafter"/>
</dbReference>
<dbReference type="RefSeq" id="WP_132297816.1">
    <property type="nucleotide sequence ID" value="NZ_SKBM01000066.1"/>
</dbReference>
<comment type="caution">
    <text evidence="4">The sequence shown here is derived from an EMBL/GenBank/DDBJ whole genome shotgun (WGS) entry which is preliminary data.</text>
</comment>
<evidence type="ECO:0000313" key="5">
    <source>
        <dbReference type="Proteomes" id="UP000295023"/>
    </source>
</evidence>
<evidence type="ECO:0000256" key="1">
    <source>
        <dbReference type="ARBA" id="ARBA00010634"/>
    </source>
</evidence>
<evidence type="ECO:0000313" key="4">
    <source>
        <dbReference type="EMBL" id="TCZ50669.1"/>
    </source>
</evidence>
<feature type="chain" id="PRO_5020246030" description="VacJ family lipoprotein" evidence="3">
    <location>
        <begin position="37"/>
        <end position="241"/>
    </location>
</feature>
<dbReference type="GO" id="GO:0016020">
    <property type="term" value="C:membrane"/>
    <property type="evidence" value="ECO:0007669"/>
    <property type="project" value="InterPro"/>
</dbReference>
<reference evidence="4 5" key="1">
    <citation type="submission" date="2019-03" db="EMBL/GenBank/DDBJ databases">
        <title>Paracraurococcus aquatilis NE82 genome sequence.</title>
        <authorList>
            <person name="Zhao Y."/>
            <person name="Du Z."/>
        </authorList>
    </citation>
    <scope>NUCLEOTIDE SEQUENCE [LARGE SCALE GENOMIC DNA]</scope>
    <source>
        <strain evidence="4 5">NE82</strain>
    </source>
</reference>
<evidence type="ECO:0008006" key="6">
    <source>
        <dbReference type="Google" id="ProtNLM"/>
    </source>
</evidence>
<comment type="similarity">
    <text evidence="1">Belongs to the MlaA family.</text>
</comment>
<dbReference type="InterPro" id="IPR007428">
    <property type="entry name" value="MlaA"/>
</dbReference>
<sequence>MAAIWPAERPGGQGRRAAPRLLLALALLLAALPARAAGDPFETVNRRTHAFNQEVQARLLGPVVETYHAWTTPEVRQGVATLFATWREPVTAASGLAAADWALAWNAAARFGINATLGWGGVRDAAAALGYPRRSFTPADALCAWGVPSGPFVVLPLLGPSTLRDAGAMAASSAALAQALGSDAVLAWSSGDALVEYAGLHAALRMVERESLDSYAVLRSAYRQRRAATCAVDRAAPEEEP</sequence>
<accession>A0A4R4D1N7</accession>
<keyword evidence="2 3" id="KW-0732">Signal</keyword>